<keyword evidence="3" id="KW-1185">Reference proteome</keyword>
<sequence>MESPPVLRRGGCQSLLKNPIMLTLYLFCLAIGGGFVILSTFAGFDGIDFDTHFEMDVELSEPKNDPETLTSRSHRKSPKPAFHLPFLTLRFWTFGSCFFGLTGFILTKLNPLLPPILILAISLGIGVSFGTIIVGILGRLRRQQANSLILSEDMIGLSGTVEIPFDQNCKGKVRLYLKESMVDVVAITEDTHSFEKGDKVFVVGRSHNKVLVISEENLN</sequence>
<dbReference type="EMBL" id="CM002803">
    <property type="protein sequence ID" value="KEI68427.1"/>
    <property type="molecule type" value="Genomic_DNA"/>
</dbReference>
<organism evidence="2 3">
    <name type="scientific">Planktothrix agardhii (strain NIVA-CYA 126/8)</name>
    <dbReference type="NCBI Taxonomy" id="388467"/>
    <lineage>
        <taxon>Bacteria</taxon>
        <taxon>Bacillati</taxon>
        <taxon>Cyanobacteriota</taxon>
        <taxon>Cyanophyceae</taxon>
        <taxon>Oscillatoriophycideae</taxon>
        <taxon>Oscillatoriales</taxon>
        <taxon>Microcoleaceae</taxon>
        <taxon>Planktothrix</taxon>
    </lineage>
</organism>
<keyword evidence="1" id="KW-0472">Membrane</keyword>
<dbReference type="Gene3D" id="2.40.50.140">
    <property type="entry name" value="Nucleic acid-binding proteins"/>
    <property type="match status" value="1"/>
</dbReference>
<feature type="transmembrane region" description="Helical" evidence="1">
    <location>
        <begin position="112"/>
        <end position="137"/>
    </location>
</feature>
<dbReference type="InterPro" id="IPR012340">
    <property type="entry name" value="NA-bd_OB-fold"/>
</dbReference>
<accession>A0A073CKJ0</accession>
<dbReference type="PATRIC" id="fig|388467.6.peg.3625"/>
<gene>
    <name evidence="2" type="ORF">A19Y_3677</name>
</gene>
<dbReference type="AlphaFoldDB" id="A0A073CKJ0"/>
<protein>
    <recommendedName>
        <fullName evidence="4">NfeD-like C-terminal domain-containing protein</fullName>
    </recommendedName>
</protein>
<keyword evidence="1" id="KW-0812">Transmembrane</keyword>
<keyword evidence="1" id="KW-1133">Transmembrane helix</keyword>
<evidence type="ECO:0000313" key="3">
    <source>
        <dbReference type="Proteomes" id="UP000027395"/>
    </source>
</evidence>
<proteinExistence type="predicted"/>
<evidence type="ECO:0000313" key="2">
    <source>
        <dbReference type="EMBL" id="KEI68427.1"/>
    </source>
</evidence>
<dbReference type="Proteomes" id="UP000027395">
    <property type="component" value="Chromosome"/>
</dbReference>
<dbReference type="STRING" id="388467.A19Y_3677"/>
<feature type="transmembrane region" description="Helical" evidence="1">
    <location>
        <begin position="82"/>
        <end position="106"/>
    </location>
</feature>
<reference evidence="2 3" key="1">
    <citation type="journal article" date="2014" name="Appl. Environ. Microbiol.">
        <title>Elucidation of insertion elements encoded on plasmids and in vitro construction of shuttle vectors from the toxic cyanobacterium Planktothrix.</title>
        <authorList>
            <person name="Christiansen G."/>
            <person name="Goesmann A."/>
            <person name="Kurmayer R."/>
        </authorList>
    </citation>
    <scope>NUCLEOTIDE SEQUENCE [LARGE SCALE GENOMIC DNA]</scope>
    <source>
        <strain evidence="2 3">NIVA-CYA 126/8</strain>
    </source>
</reference>
<dbReference type="HOGENOM" id="CLU_115437_0_0_3"/>
<evidence type="ECO:0000256" key="1">
    <source>
        <dbReference type="SAM" id="Phobius"/>
    </source>
</evidence>
<name>A0A073CKJ0_PLAA1</name>
<dbReference type="eggNOG" id="ENOG5031HI9">
    <property type="taxonomic scope" value="Bacteria"/>
</dbReference>
<feature type="transmembrane region" description="Helical" evidence="1">
    <location>
        <begin position="20"/>
        <end position="44"/>
    </location>
</feature>
<evidence type="ECO:0008006" key="4">
    <source>
        <dbReference type="Google" id="ProtNLM"/>
    </source>
</evidence>